<evidence type="ECO:0000313" key="2">
    <source>
        <dbReference type="EMBL" id="KFG31196.1"/>
    </source>
</evidence>
<evidence type="ECO:0000256" key="1">
    <source>
        <dbReference type="SAM" id="MobiDB-lite"/>
    </source>
</evidence>
<dbReference type="EMBL" id="AHZU02001553">
    <property type="protein sequence ID" value="KFG31196.1"/>
    <property type="molecule type" value="Genomic_DNA"/>
</dbReference>
<sequence length="556" mass="62874">MTTASAIIGPSGGRDALMARQLYPNFFKTRAGDPPERGATRKDLRANMMDRKSILYPIPYLESEASRATWTQRATRGVPHLSTFSLAHAEPGGDIERDEIRETVASLLEVQPSGAQPLSVVYKRHDLEPLPPSISFRPHHNLADPVYYDMPPSPPYPAPPLLLKEQRRQKSLWSPLCNAESPEKRPHSIVFNPGCSFLSVTRGCRRGRRSNSAASEVSFQEVTGEPYPDLVQAESLRSRHRGREAAQLLSSRLGSLDEPQTNRHFPSPERRRKRAGATLGILPSRSVSVSAGSHRGRCRSSYPEESVPIPMPFWGRYDWYPPMKAPRQRIQAFGRPASRECVPLYESGLDDWTTFPWNETLRTTGHRSLTSEDRSPSTRFSPHRGSLRATGDNADLEWRMDRSTNFGELQSRIADASRGQQKFYRRQKASLWGALHPATQRVVGTFPRTECSFVCKEHRGRHVHLMDVFGPVERNRLSSYFDQDEADEIHRRARGCLGVHTASCPQSHNTLRKVLSDCAERGKPSDLDAFPQQTREPKRHWWSPAEPLADYADEKS</sequence>
<feature type="non-terminal residue" evidence="2">
    <location>
        <position position="556"/>
    </location>
</feature>
<comment type="caution">
    <text evidence="2">The sequence shown here is derived from an EMBL/GenBank/DDBJ whole genome shotgun (WGS) entry which is preliminary data.</text>
</comment>
<feature type="region of interest" description="Disordered" evidence="1">
    <location>
        <begin position="523"/>
        <end position="556"/>
    </location>
</feature>
<organism evidence="2 3">
    <name type="scientific">Toxoplasma gondii GAB2-2007-GAL-DOM2</name>
    <dbReference type="NCBI Taxonomy" id="1130820"/>
    <lineage>
        <taxon>Eukaryota</taxon>
        <taxon>Sar</taxon>
        <taxon>Alveolata</taxon>
        <taxon>Apicomplexa</taxon>
        <taxon>Conoidasida</taxon>
        <taxon>Coccidia</taxon>
        <taxon>Eucoccidiorida</taxon>
        <taxon>Eimeriorina</taxon>
        <taxon>Sarcocystidae</taxon>
        <taxon>Toxoplasma</taxon>
    </lineage>
</organism>
<proteinExistence type="predicted"/>
<dbReference type="OrthoDB" id="329262at2759"/>
<evidence type="ECO:0000313" key="3">
    <source>
        <dbReference type="Proteomes" id="UP000028837"/>
    </source>
</evidence>
<feature type="compositionally biased region" description="Polar residues" evidence="1">
    <location>
        <begin position="250"/>
        <end position="264"/>
    </location>
</feature>
<dbReference type="Proteomes" id="UP000028837">
    <property type="component" value="Unassembled WGS sequence"/>
</dbReference>
<accession>A0A086JGC8</accession>
<dbReference type="VEuPathDB" id="ToxoDB:TGDOM2_255895"/>
<dbReference type="AlphaFoldDB" id="A0A086JGC8"/>
<reference evidence="2 3" key="1">
    <citation type="submission" date="2014-02" db="EMBL/GenBank/DDBJ databases">
        <authorList>
            <person name="Sibley D."/>
            <person name="Venepally P."/>
            <person name="Karamycheva S."/>
            <person name="Hadjithomas M."/>
            <person name="Khan A."/>
            <person name="Brunk B."/>
            <person name="Roos D."/>
            <person name="Caler E."/>
            <person name="Lorenzi H."/>
        </authorList>
    </citation>
    <scope>NUCLEOTIDE SEQUENCE [LARGE SCALE GENOMIC DNA]</scope>
    <source>
        <strain evidence="2 3">GAB2-2007-GAL-DOM2</strain>
    </source>
</reference>
<name>A0A086JGC8_TOXGO</name>
<protein>
    <submittedName>
        <fullName evidence="2">Bax inhibitor 1, related protein</fullName>
    </submittedName>
</protein>
<feature type="region of interest" description="Disordered" evidence="1">
    <location>
        <begin position="250"/>
        <end position="277"/>
    </location>
</feature>
<feature type="region of interest" description="Disordered" evidence="1">
    <location>
        <begin position="366"/>
        <end position="392"/>
    </location>
</feature>
<gene>
    <name evidence="2" type="ORF">TGDOM2_255895</name>
</gene>